<reference evidence="3" key="1">
    <citation type="submission" date="2021-01" db="EMBL/GenBank/DDBJ databases">
        <authorList>
            <person name="Zahm M."/>
            <person name="Roques C."/>
            <person name="Cabau C."/>
            <person name="Klopp C."/>
            <person name="Donnadieu C."/>
            <person name="Jouanno E."/>
            <person name="Lampietro C."/>
            <person name="Louis A."/>
            <person name="Herpin A."/>
            <person name="Echchiki A."/>
            <person name="Berthelot C."/>
            <person name="Parey E."/>
            <person name="Roest-Crollius H."/>
            <person name="Braasch I."/>
            <person name="Postlethwait J."/>
            <person name="Bobe J."/>
            <person name="Montfort J."/>
            <person name="Bouchez O."/>
            <person name="Begum T."/>
            <person name="Mejri S."/>
            <person name="Adams A."/>
            <person name="Chen W.-J."/>
            <person name="Guiguen Y."/>
        </authorList>
    </citation>
    <scope>NUCLEOTIDE SEQUENCE</scope>
    <source>
        <tissue evidence="3">Blood</tissue>
    </source>
</reference>
<feature type="domain" description="Cupin type-1" evidence="2">
    <location>
        <begin position="321"/>
        <end position="460"/>
    </location>
</feature>
<evidence type="ECO:0000259" key="2">
    <source>
        <dbReference type="SMART" id="SM00835"/>
    </source>
</evidence>
<feature type="domain" description="Cupin type-1" evidence="2">
    <location>
        <begin position="124"/>
        <end position="252"/>
    </location>
</feature>
<evidence type="ECO:0000256" key="1">
    <source>
        <dbReference type="SAM" id="Phobius"/>
    </source>
</evidence>
<accession>A0A8T3DRE9</accession>
<protein>
    <recommendedName>
        <fullName evidence="2">Cupin type-1 domain-containing protein</fullName>
    </recommendedName>
</protein>
<name>A0A8T3DRE9_9TELE</name>
<dbReference type="AlphaFoldDB" id="A0A8T3DRE9"/>
<dbReference type="PANTHER" id="PTHR35349">
    <property type="entry name" value="DYNACTIN-ASSOCIATED PROTEIN"/>
    <property type="match status" value="1"/>
</dbReference>
<comment type="caution">
    <text evidence="3">The sequence shown here is derived from an EMBL/GenBank/DDBJ whole genome shotgun (WGS) entry which is preliminary data.</text>
</comment>
<keyword evidence="1" id="KW-0472">Membrane</keyword>
<feature type="transmembrane region" description="Helical" evidence="1">
    <location>
        <begin position="44"/>
        <end position="70"/>
    </location>
</feature>
<evidence type="ECO:0000313" key="4">
    <source>
        <dbReference type="Proteomes" id="UP000829720"/>
    </source>
</evidence>
<dbReference type="Pfam" id="PF00190">
    <property type="entry name" value="Cupin_1"/>
    <property type="match status" value="2"/>
</dbReference>
<dbReference type="InterPro" id="IPR011051">
    <property type="entry name" value="RmlC_Cupin_sf"/>
</dbReference>
<proteinExistence type="predicted"/>
<dbReference type="OrthoDB" id="10263073at2759"/>
<keyword evidence="4" id="KW-1185">Reference proteome</keyword>
<sequence>MFLLMRLKDKMQLISSDNVKLKCNSKNLPADQEEKMQKFAVCAFLMKTFCFCLLMAVLTFTLGVAVVTLAPKLKPIKEGLQLKRATEKSQNFSHSVDQKYKYLNNMQKSKQFKLQGGVVQWARYRANPADYDTPEERAFGESIHSSNARMTASTLLIKPNGCRVPHWHYNANEHGYLASGTAWIGILDSAPFAVTSYNVTKGQVIFLPRSTLHWMKCVGREDCLFILFFTTSDELVTRDVDDVFYATPKDIAARSLKPKGGISFINSFKQPKENQAVNLPPNLNELVHKASYTKSSFFRVSRYFFDMRASRKFRYPGGIMQWARYTKRRFWLPKSERIFAKSLNEHADTVTLATMQIFQNGMRQPHYHFNADTMGYVLAGCGRVGVDRNSTEFNIQKGDVFFFPQGAQHYIKNVGRQDLLLVIAFNTHDELQTLDMDVYFQSTADFILAQLFLKKQEEFRKIPKFKTDQDINLP</sequence>
<keyword evidence="1" id="KW-1133">Transmembrane helix</keyword>
<gene>
    <name evidence="3" type="ORF">AGOR_G00045800</name>
</gene>
<dbReference type="InterPro" id="IPR006045">
    <property type="entry name" value="Cupin_1"/>
</dbReference>
<dbReference type="EMBL" id="JAERUA010000004">
    <property type="protein sequence ID" value="KAI1900029.1"/>
    <property type="molecule type" value="Genomic_DNA"/>
</dbReference>
<dbReference type="InterPro" id="IPR053297">
    <property type="entry name" value="Dynactin-associated"/>
</dbReference>
<dbReference type="SUPFAM" id="SSF51182">
    <property type="entry name" value="RmlC-like cupins"/>
    <property type="match status" value="1"/>
</dbReference>
<dbReference type="Gene3D" id="2.60.120.10">
    <property type="entry name" value="Jelly Rolls"/>
    <property type="match status" value="2"/>
</dbReference>
<organism evidence="3 4">
    <name type="scientific">Albula goreensis</name>
    <dbReference type="NCBI Taxonomy" id="1534307"/>
    <lineage>
        <taxon>Eukaryota</taxon>
        <taxon>Metazoa</taxon>
        <taxon>Chordata</taxon>
        <taxon>Craniata</taxon>
        <taxon>Vertebrata</taxon>
        <taxon>Euteleostomi</taxon>
        <taxon>Actinopterygii</taxon>
        <taxon>Neopterygii</taxon>
        <taxon>Teleostei</taxon>
        <taxon>Albuliformes</taxon>
        <taxon>Albulidae</taxon>
        <taxon>Albula</taxon>
    </lineage>
</organism>
<dbReference type="GO" id="GO:0005886">
    <property type="term" value="C:plasma membrane"/>
    <property type="evidence" value="ECO:0007669"/>
    <property type="project" value="TreeGrafter"/>
</dbReference>
<dbReference type="GO" id="GO:0005794">
    <property type="term" value="C:Golgi apparatus"/>
    <property type="evidence" value="ECO:0007669"/>
    <property type="project" value="TreeGrafter"/>
</dbReference>
<keyword evidence="1" id="KW-0812">Transmembrane</keyword>
<evidence type="ECO:0000313" key="3">
    <source>
        <dbReference type="EMBL" id="KAI1900029.1"/>
    </source>
</evidence>
<dbReference type="SMART" id="SM00835">
    <property type="entry name" value="Cupin_1"/>
    <property type="match status" value="2"/>
</dbReference>
<dbReference type="InterPro" id="IPR014710">
    <property type="entry name" value="RmlC-like_jellyroll"/>
</dbReference>
<dbReference type="PANTHER" id="PTHR35349:SF4">
    <property type="entry name" value="CUPIN TYPE-1 DOMAIN-CONTAINING PROTEIN"/>
    <property type="match status" value="1"/>
</dbReference>
<dbReference type="Proteomes" id="UP000829720">
    <property type="component" value="Unassembled WGS sequence"/>
</dbReference>